<feature type="domain" description="DHHA1" evidence="2">
    <location>
        <begin position="256"/>
        <end position="305"/>
    </location>
</feature>
<organism evidence="3 4">
    <name type="scientific">Limosilactobacillus equigenerosi DSM 18793 = JCM 14505</name>
    <dbReference type="NCBI Taxonomy" id="1423742"/>
    <lineage>
        <taxon>Bacteria</taxon>
        <taxon>Bacillati</taxon>
        <taxon>Bacillota</taxon>
        <taxon>Bacilli</taxon>
        <taxon>Lactobacillales</taxon>
        <taxon>Lactobacillaceae</taxon>
        <taxon>Limosilactobacillus</taxon>
    </lineage>
</organism>
<evidence type="ECO:0000259" key="2">
    <source>
        <dbReference type="Pfam" id="PF02272"/>
    </source>
</evidence>
<evidence type="ECO:0000313" key="4">
    <source>
        <dbReference type="Proteomes" id="UP000051084"/>
    </source>
</evidence>
<dbReference type="Pfam" id="PF01368">
    <property type="entry name" value="DHH"/>
    <property type="match status" value="1"/>
</dbReference>
<comment type="caution">
    <text evidence="3">The sequence shown here is derived from an EMBL/GenBank/DDBJ whole genome shotgun (WGS) entry which is preliminary data.</text>
</comment>
<dbReference type="Pfam" id="PF02272">
    <property type="entry name" value="DHHA1"/>
    <property type="match status" value="1"/>
</dbReference>
<name>A0A0R1UPG0_9LACO</name>
<dbReference type="AlphaFoldDB" id="A0A0R1UPG0"/>
<dbReference type="GO" id="GO:0003676">
    <property type="term" value="F:nucleic acid binding"/>
    <property type="evidence" value="ECO:0007669"/>
    <property type="project" value="InterPro"/>
</dbReference>
<gene>
    <name evidence="3" type="ORF">FC21_GL001083</name>
</gene>
<dbReference type="InterPro" id="IPR052968">
    <property type="entry name" value="Nucleotide_metab_enz"/>
</dbReference>
<dbReference type="SUPFAM" id="SSF64182">
    <property type="entry name" value="DHH phosphoesterases"/>
    <property type="match status" value="1"/>
</dbReference>
<evidence type="ECO:0000313" key="3">
    <source>
        <dbReference type="EMBL" id="KRL95036.1"/>
    </source>
</evidence>
<sequence>MSQVVKIFSHNDLDGFGAPYLLAQIQQELAQDITYQIETIGAGRVDEVLGRWLGSPESQLVTDVYIMDMTPDHEYTFQQLDQQFANHWLIFDHHDSEAELRAQHAANVINPTTPGNASATSIVWDWVQQEAWGANLTPARHAALAQWVEAIRAYDTWDWQNEADMPASMRQMADELDQLFWFYPLDVSAQFVTACLATDWTSYRTQNQLLIETLNQRREQYLKHHLKDVVEFELAGQPWALVYADSYKSDLGHRTLAEHPNVKAVMVAGPTSLSLRSNGELDVAEVAETYFGGGGHAEAAGARIDFNLITAGEQALVSHLQEQVAAHQAGAATAADDDDFDSPFAALAQLMQDK</sequence>
<keyword evidence="4" id="KW-1185">Reference proteome</keyword>
<dbReference type="PANTHER" id="PTHR42146">
    <property type="entry name" value="3',5'-CYCLIC-NUCLEOTIDE PHOSPHODIESTERASE"/>
    <property type="match status" value="1"/>
</dbReference>
<dbReference type="PANTHER" id="PTHR42146:SF1">
    <property type="entry name" value="OLIGORIBONUCLEASE NRNB"/>
    <property type="match status" value="1"/>
</dbReference>
<feature type="domain" description="DDH" evidence="1">
    <location>
        <begin position="6"/>
        <end position="131"/>
    </location>
</feature>
<reference evidence="3 4" key="1">
    <citation type="journal article" date="2015" name="Genome Announc.">
        <title>Expanding the biotechnology potential of lactobacilli through comparative genomics of 213 strains and associated genera.</title>
        <authorList>
            <person name="Sun Z."/>
            <person name="Harris H.M."/>
            <person name="McCann A."/>
            <person name="Guo C."/>
            <person name="Argimon S."/>
            <person name="Zhang W."/>
            <person name="Yang X."/>
            <person name="Jeffery I.B."/>
            <person name="Cooney J.C."/>
            <person name="Kagawa T.F."/>
            <person name="Liu W."/>
            <person name="Song Y."/>
            <person name="Salvetti E."/>
            <person name="Wrobel A."/>
            <person name="Rasinkangas P."/>
            <person name="Parkhill J."/>
            <person name="Rea M.C."/>
            <person name="O'Sullivan O."/>
            <person name="Ritari J."/>
            <person name="Douillard F.P."/>
            <person name="Paul Ross R."/>
            <person name="Yang R."/>
            <person name="Briner A.E."/>
            <person name="Felis G.E."/>
            <person name="de Vos W.M."/>
            <person name="Barrangou R."/>
            <person name="Klaenhammer T.R."/>
            <person name="Caufield P.W."/>
            <person name="Cui Y."/>
            <person name="Zhang H."/>
            <person name="O'Toole P.W."/>
        </authorList>
    </citation>
    <scope>NUCLEOTIDE SEQUENCE [LARGE SCALE GENOMIC DNA]</scope>
    <source>
        <strain evidence="3 4">DSM 18793</strain>
    </source>
</reference>
<dbReference type="STRING" id="417373.GCA_001570685_00164"/>
<dbReference type="InterPro" id="IPR001667">
    <property type="entry name" value="DDH_dom"/>
</dbReference>
<dbReference type="Proteomes" id="UP000051084">
    <property type="component" value="Unassembled WGS sequence"/>
</dbReference>
<dbReference type="OrthoDB" id="2035301at2"/>
<dbReference type="RefSeq" id="WP_056995525.1">
    <property type="nucleotide sequence ID" value="NZ_AZGC01000026.1"/>
</dbReference>
<dbReference type="InterPro" id="IPR003156">
    <property type="entry name" value="DHHA1_dom"/>
</dbReference>
<evidence type="ECO:0000259" key="1">
    <source>
        <dbReference type="Pfam" id="PF01368"/>
    </source>
</evidence>
<proteinExistence type="predicted"/>
<dbReference type="Gene3D" id="3.10.310.30">
    <property type="match status" value="1"/>
</dbReference>
<dbReference type="EMBL" id="AZGC01000026">
    <property type="protein sequence ID" value="KRL95036.1"/>
    <property type="molecule type" value="Genomic_DNA"/>
</dbReference>
<protein>
    <submittedName>
        <fullName evidence="3">Phosphoesterase</fullName>
    </submittedName>
</protein>
<dbReference type="PATRIC" id="fig|1423742.4.peg.1125"/>
<dbReference type="InterPro" id="IPR038763">
    <property type="entry name" value="DHH_sf"/>
</dbReference>
<accession>A0A0R1UPG0</accession>